<dbReference type="AlphaFoldDB" id="A0A9P6AQF8"/>
<keyword evidence="1" id="KW-0479">Metal-binding</keyword>
<evidence type="ECO:0000256" key="4">
    <source>
        <dbReference type="ARBA" id="ARBA00022833"/>
    </source>
</evidence>
<comment type="caution">
    <text evidence="8">The sequence shown here is derived from an EMBL/GenBank/DDBJ whole genome shotgun (WGS) entry which is preliminary data.</text>
</comment>
<evidence type="ECO:0000259" key="7">
    <source>
        <dbReference type="PROSITE" id="PS50157"/>
    </source>
</evidence>
<evidence type="ECO:0000256" key="2">
    <source>
        <dbReference type="ARBA" id="ARBA00022737"/>
    </source>
</evidence>
<keyword evidence="2" id="KW-0677">Repeat</keyword>
<dbReference type="PANTHER" id="PTHR24408:SF58">
    <property type="entry name" value="TRANSCRIPTION FACTOR (TFIIIA), PUTATIVE (AFU_ORTHOLOGUE AFUA_1G05150)-RELATED"/>
    <property type="match status" value="1"/>
</dbReference>
<protein>
    <recommendedName>
        <fullName evidence="7">C2H2-type domain-containing protein</fullName>
    </recommendedName>
</protein>
<dbReference type="GO" id="GO:0043565">
    <property type="term" value="F:sequence-specific DNA binding"/>
    <property type="evidence" value="ECO:0007669"/>
    <property type="project" value="TreeGrafter"/>
</dbReference>
<evidence type="ECO:0000313" key="9">
    <source>
        <dbReference type="Proteomes" id="UP000886523"/>
    </source>
</evidence>
<keyword evidence="3 5" id="KW-0863">Zinc-finger</keyword>
<feature type="region of interest" description="Disordered" evidence="6">
    <location>
        <begin position="214"/>
        <end position="249"/>
    </location>
</feature>
<dbReference type="GO" id="GO:0005634">
    <property type="term" value="C:nucleus"/>
    <property type="evidence" value="ECO:0007669"/>
    <property type="project" value="TreeGrafter"/>
</dbReference>
<feature type="region of interest" description="Disordered" evidence="6">
    <location>
        <begin position="41"/>
        <end position="97"/>
    </location>
</feature>
<proteinExistence type="predicted"/>
<evidence type="ECO:0000256" key="5">
    <source>
        <dbReference type="PROSITE-ProRule" id="PRU00042"/>
    </source>
</evidence>
<dbReference type="Proteomes" id="UP000886523">
    <property type="component" value="Unassembled WGS sequence"/>
</dbReference>
<name>A0A9P6AQF8_9AGAM</name>
<dbReference type="Gene3D" id="3.30.160.60">
    <property type="entry name" value="Classic Zinc Finger"/>
    <property type="match status" value="2"/>
</dbReference>
<feature type="domain" description="C2H2-type" evidence="7">
    <location>
        <begin position="148"/>
        <end position="172"/>
    </location>
</feature>
<dbReference type="InterPro" id="IPR036236">
    <property type="entry name" value="Znf_C2H2_sf"/>
</dbReference>
<dbReference type="GO" id="GO:0008270">
    <property type="term" value="F:zinc ion binding"/>
    <property type="evidence" value="ECO:0007669"/>
    <property type="project" value="UniProtKB-KW"/>
</dbReference>
<evidence type="ECO:0000313" key="8">
    <source>
        <dbReference type="EMBL" id="KAF9509056.1"/>
    </source>
</evidence>
<dbReference type="SMART" id="SM00355">
    <property type="entry name" value="ZnF_C2H2"/>
    <property type="match status" value="2"/>
</dbReference>
<feature type="domain" description="C2H2-type" evidence="7">
    <location>
        <begin position="98"/>
        <end position="125"/>
    </location>
</feature>
<gene>
    <name evidence="8" type="ORF">BS47DRAFT_181610</name>
</gene>
<keyword evidence="9" id="KW-1185">Reference proteome</keyword>
<accession>A0A9P6AQF8</accession>
<dbReference type="PANTHER" id="PTHR24408">
    <property type="entry name" value="ZINC FINGER PROTEIN"/>
    <property type="match status" value="1"/>
</dbReference>
<dbReference type="SUPFAM" id="SSF57667">
    <property type="entry name" value="beta-beta-alpha zinc fingers"/>
    <property type="match status" value="2"/>
</dbReference>
<dbReference type="PROSITE" id="PS00028">
    <property type="entry name" value="ZINC_FINGER_C2H2_1"/>
    <property type="match status" value="2"/>
</dbReference>
<sequence length="316" mass="35964">MASPLVLPSIRSLFPALETTLPSRPYWDPVRLDAALLPPADLSTTSDIESESEQKPELDADIEMPEPEQKQEQEPVEQSPTPPRRRGRDVRGPRARKFPCDICPSVFERPSSLDQHKRSHTGEKRTSFATCNPLSFTHAIFSWPYLAFSCEICGKRFSVSSNARRHDRTCHAEVVCRTGATSSQCCRCSPRRTRPSFARRLVFLAPDKHYPPFSHRSASSHHYQPRRLHFDPSQPSLVDKKSGHKHAKNQFSDPSLRVLMTTKASYPNEMEVDMPTIGNPYRLQQRPQIPQVGMSPQAIYAHRAHRRPRGREAILV</sequence>
<dbReference type="InterPro" id="IPR013087">
    <property type="entry name" value="Znf_C2H2_type"/>
</dbReference>
<dbReference type="PROSITE" id="PS50157">
    <property type="entry name" value="ZINC_FINGER_C2H2_2"/>
    <property type="match status" value="2"/>
</dbReference>
<reference evidence="8" key="1">
    <citation type="journal article" date="2020" name="Nat. Commun.">
        <title>Large-scale genome sequencing of mycorrhizal fungi provides insights into the early evolution of symbiotic traits.</title>
        <authorList>
            <person name="Miyauchi S."/>
            <person name="Kiss E."/>
            <person name="Kuo A."/>
            <person name="Drula E."/>
            <person name="Kohler A."/>
            <person name="Sanchez-Garcia M."/>
            <person name="Morin E."/>
            <person name="Andreopoulos B."/>
            <person name="Barry K.W."/>
            <person name="Bonito G."/>
            <person name="Buee M."/>
            <person name="Carver A."/>
            <person name="Chen C."/>
            <person name="Cichocki N."/>
            <person name="Clum A."/>
            <person name="Culley D."/>
            <person name="Crous P.W."/>
            <person name="Fauchery L."/>
            <person name="Girlanda M."/>
            <person name="Hayes R.D."/>
            <person name="Keri Z."/>
            <person name="LaButti K."/>
            <person name="Lipzen A."/>
            <person name="Lombard V."/>
            <person name="Magnuson J."/>
            <person name="Maillard F."/>
            <person name="Murat C."/>
            <person name="Nolan M."/>
            <person name="Ohm R.A."/>
            <person name="Pangilinan J."/>
            <person name="Pereira M.F."/>
            <person name="Perotto S."/>
            <person name="Peter M."/>
            <person name="Pfister S."/>
            <person name="Riley R."/>
            <person name="Sitrit Y."/>
            <person name="Stielow J.B."/>
            <person name="Szollosi G."/>
            <person name="Zifcakova L."/>
            <person name="Stursova M."/>
            <person name="Spatafora J.W."/>
            <person name="Tedersoo L."/>
            <person name="Vaario L.M."/>
            <person name="Yamada A."/>
            <person name="Yan M."/>
            <person name="Wang P."/>
            <person name="Xu J."/>
            <person name="Bruns T."/>
            <person name="Baldrian P."/>
            <person name="Vilgalys R."/>
            <person name="Dunand C."/>
            <person name="Henrissat B."/>
            <person name="Grigoriev I.V."/>
            <person name="Hibbett D."/>
            <person name="Nagy L.G."/>
            <person name="Martin F.M."/>
        </authorList>
    </citation>
    <scope>NUCLEOTIDE SEQUENCE</scope>
    <source>
        <strain evidence="8">UP504</strain>
    </source>
</reference>
<evidence type="ECO:0000256" key="6">
    <source>
        <dbReference type="SAM" id="MobiDB-lite"/>
    </source>
</evidence>
<dbReference type="EMBL" id="MU129044">
    <property type="protein sequence ID" value="KAF9509056.1"/>
    <property type="molecule type" value="Genomic_DNA"/>
</dbReference>
<evidence type="ECO:0000256" key="3">
    <source>
        <dbReference type="ARBA" id="ARBA00022771"/>
    </source>
</evidence>
<dbReference type="GO" id="GO:0000981">
    <property type="term" value="F:DNA-binding transcription factor activity, RNA polymerase II-specific"/>
    <property type="evidence" value="ECO:0007669"/>
    <property type="project" value="TreeGrafter"/>
</dbReference>
<keyword evidence="4" id="KW-0862">Zinc</keyword>
<organism evidence="8 9">
    <name type="scientific">Hydnum rufescens UP504</name>
    <dbReference type="NCBI Taxonomy" id="1448309"/>
    <lineage>
        <taxon>Eukaryota</taxon>
        <taxon>Fungi</taxon>
        <taxon>Dikarya</taxon>
        <taxon>Basidiomycota</taxon>
        <taxon>Agaricomycotina</taxon>
        <taxon>Agaricomycetes</taxon>
        <taxon>Cantharellales</taxon>
        <taxon>Hydnaceae</taxon>
        <taxon>Hydnum</taxon>
    </lineage>
</organism>
<dbReference type="Pfam" id="PF00096">
    <property type="entry name" value="zf-C2H2"/>
    <property type="match status" value="2"/>
</dbReference>
<dbReference type="OrthoDB" id="6077919at2759"/>
<evidence type="ECO:0000256" key="1">
    <source>
        <dbReference type="ARBA" id="ARBA00022723"/>
    </source>
</evidence>
<feature type="compositionally biased region" description="Basic residues" evidence="6">
    <location>
        <begin position="83"/>
        <end position="97"/>
    </location>
</feature>